<dbReference type="Pfam" id="PF04338">
    <property type="entry name" value="DUF481"/>
    <property type="match status" value="1"/>
</dbReference>
<name>A0A7X9X9F9_9BACT</name>
<dbReference type="AlphaFoldDB" id="A0A7X9X9F9"/>
<dbReference type="RefSeq" id="WP_169657108.1">
    <property type="nucleotide sequence ID" value="NZ_JABANE010000030.1"/>
</dbReference>
<reference evidence="1 2" key="1">
    <citation type="submission" date="2020-04" db="EMBL/GenBank/DDBJ databases">
        <title>Flammeovirga sp. SR4, a novel species isolated from seawater.</title>
        <authorList>
            <person name="Wang X."/>
        </authorList>
    </citation>
    <scope>NUCLEOTIDE SEQUENCE [LARGE SCALE GENOMIC DNA]</scope>
    <source>
        <strain evidence="1 2">ATCC 23126</strain>
    </source>
</reference>
<keyword evidence="2" id="KW-1185">Reference proteome</keyword>
<comment type="caution">
    <text evidence="1">The sequence shown here is derived from an EMBL/GenBank/DDBJ whole genome shotgun (WGS) entry which is preliminary data.</text>
</comment>
<dbReference type="Proteomes" id="UP000576082">
    <property type="component" value="Unassembled WGS sequence"/>
</dbReference>
<protein>
    <submittedName>
        <fullName evidence="1">DUF481 domain-containing protein</fullName>
    </submittedName>
</protein>
<gene>
    <name evidence="1" type="ORF">HHU12_12655</name>
</gene>
<dbReference type="InterPro" id="IPR007433">
    <property type="entry name" value="DUF481"/>
</dbReference>
<organism evidence="1 2">
    <name type="scientific">Flammeovirga aprica JL-4</name>
    <dbReference type="NCBI Taxonomy" id="694437"/>
    <lineage>
        <taxon>Bacteria</taxon>
        <taxon>Pseudomonadati</taxon>
        <taxon>Bacteroidota</taxon>
        <taxon>Cytophagia</taxon>
        <taxon>Cytophagales</taxon>
        <taxon>Flammeovirgaceae</taxon>
        <taxon>Flammeovirga</taxon>
    </lineage>
</organism>
<evidence type="ECO:0000313" key="1">
    <source>
        <dbReference type="EMBL" id="NME68815.1"/>
    </source>
</evidence>
<dbReference type="EMBL" id="JABANE010000030">
    <property type="protein sequence ID" value="NME68815.1"/>
    <property type="molecule type" value="Genomic_DNA"/>
</dbReference>
<evidence type="ECO:0000313" key="2">
    <source>
        <dbReference type="Proteomes" id="UP000576082"/>
    </source>
</evidence>
<sequence>MRYRLLFFTLFISYSLQAQILNIEKSRLDQGDSVQWVGNISLNYKLINQQIRTQGGGLKTNIARIGKVNDLLVISDLSFLNSEGFDLLQNGFVHTRMEFLKNRKLSYEVFTQLQFDQVKGMNERFILGGNLRFSPIENDTDLLAIGLGSFYENENWEWEQDVDGESLVTKAQPSIARWNLYVTYRADFSDHIFFNITSYFQSKYSTMDEYRISILANLNFKISKKLYFTNNFTLWYENKPYVPIDKLNYTIKNGIGYNF</sequence>
<accession>A0A7X9X9F9</accession>
<proteinExistence type="predicted"/>